<dbReference type="GO" id="GO:0005829">
    <property type="term" value="C:cytosol"/>
    <property type="evidence" value="ECO:0007669"/>
    <property type="project" value="TreeGrafter"/>
</dbReference>
<dbReference type="GO" id="GO:0005524">
    <property type="term" value="F:ATP binding"/>
    <property type="evidence" value="ECO:0007669"/>
    <property type="project" value="InterPro"/>
</dbReference>
<evidence type="ECO:0000313" key="2">
    <source>
        <dbReference type="EMBL" id="OGK02490.1"/>
    </source>
</evidence>
<dbReference type="InterPro" id="IPR007694">
    <property type="entry name" value="DNA_helicase_DnaB-like_C"/>
</dbReference>
<dbReference type="PANTHER" id="PTHR30153:SF2">
    <property type="entry name" value="REPLICATIVE DNA HELICASE"/>
    <property type="match status" value="1"/>
</dbReference>
<dbReference type="EMBL" id="MFYX01000107">
    <property type="protein sequence ID" value="OGK02490.1"/>
    <property type="molecule type" value="Genomic_DNA"/>
</dbReference>
<dbReference type="Proteomes" id="UP000179243">
    <property type="component" value="Unassembled WGS sequence"/>
</dbReference>
<dbReference type="AlphaFoldDB" id="A0A1F7F741"/>
<gene>
    <name evidence="2" type="ORF">A2519_12175</name>
</gene>
<dbReference type="InterPro" id="IPR027417">
    <property type="entry name" value="P-loop_NTPase"/>
</dbReference>
<dbReference type="GO" id="GO:0003678">
    <property type="term" value="F:DNA helicase activity"/>
    <property type="evidence" value="ECO:0007669"/>
    <property type="project" value="InterPro"/>
</dbReference>
<evidence type="ECO:0000259" key="1">
    <source>
        <dbReference type="PROSITE" id="PS51199"/>
    </source>
</evidence>
<accession>A0A1F7F741</accession>
<dbReference type="Pfam" id="PF03796">
    <property type="entry name" value="DnaB_C"/>
    <property type="match status" value="1"/>
</dbReference>
<dbReference type="PROSITE" id="PS51199">
    <property type="entry name" value="SF4_HELICASE"/>
    <property type="match status" value="1"/>
</dbReference>
<name>A0A1F7F741_UNCRA</name>
<evidence type="ECO:0000313" key="3">
    <source>
        <dbReference type="Proteomes" id="UP000179243"/>
    </source>
</evidence>
<sequence length="426" mass="46230">MTDHNAVFADEVLERQIVWLCIGGTPAQHKAIFRALTPEMFSCLDSRPVFEVAADLFLAGKPFGLPEISAKLKDQGKDLPLYFLDDSETSFADPAPLIARLAGLHAKRELAQRLDIAAQRLENEPALDVARSLVAGVLQTGAGKDEEPDAECLVASALTRYNSGERAGFSTGLDFLDTWTGGLVPGRLYVLGATKKTGKTRLAVAAMYGIAAQGGRCSMITLEMTPGEIVDLLNAKMCAINSGRLENRTLTDADKARLSDNATALKTVLDYLRLTAPACLTPDGLEAVIRFHVSLFKVKAIAIDFLTKIIVDTKFENAERGKICSRLSALARELNIAILLVVQLNKTAEQVESPHIGMIEGSGQIAQFADVIFILVNETRTRTDGPGNIAGEQTLKIHITQRQGACSNWLPIRARLQTLDFQSENL</sequence>
<feature type="domain" description="SF4 helicase" evidence="1">
    <location>
        <begin position="162"/>
        <end position="426"/>
    </location>
</feature>
<organism evidence="2 3">
    <name type="scientific">Candidatus Raymondbacteria bacterium RIFOXYD12_FULL_49_13</name>
    <dbReference type="NCBI Taxonomy" id="1817890"/>
    <lineage>
        <taxon>Bacteria</taxon>
        <taxon>Raymondiibacteriota</taxon>
    </lineage>
</organism>
<dbReference type="Gene3D" id="3.40.50.300">
    <property type="entry name" value="P-loop containing nucleotide triphosphate hydrolases"/>
    <property type="match status" value="1"/>
</dbReference>
<protein>
    <recommendedName>
        <fullName evidence="1">SF4 helicase domain-containing protein</fullName>
    </recommendedName>
</protein>
<proteinExistence type="predicted"/>
<dbReference type="SUPFAM" id="SSF52540">
    <property type="entry name" value="P-loop containing nucleoside triphosphate hydrolases"/>
    <property type="match status" value="1"/>
</dbReference>
<reference evidence="2 3" key="1">
    <citation type="journal article" date="2016" name="Nat. Commun.">
        <title>Thousands of microbial genomes shed light on interconnected biogeochemical processes in an aquifer system.</title>
        <authorList>
            <person name="Anantharaman K."/>
            <person name="Brown C.T."/>
            <person name="Hug L.A."/>
            <person name="Sharon I."/>
            <person name="Castelle C.J."/>
            <person name="Probst A.J."/>
            <person name="Thomas B.C."/>
            <person name="Singh A."/>
            <person name="Wilkins M.J."/>
            <person name="Karaoz U."/>
            <person name="Brodie E.L."/>
            <person name="Williams K.H."/>
            <person name="Hubbard S.S."/>
            <person name="Banfield J.F."/>
        </authorList>
    </citation>
    <scope>NUCLEOTIDE SEQUENCE [LARGE SCALE GENOMIC DNA]</scope>
</reference>
<dbReference type="PANTHER" id="PTHR30153">
    <property type="entry name" value="REPLICATIVE DNA HELICASE DNAB"/>
    <property type="match status" value="1"/>
</dbReference>
<comment type="caution">
    <text evidence="2">The sequence shown here is derived from an EMBL/GenBank/DDBJ whole genome shotgun (WGS) entry which is preliminary data.</text>
</comment>
<dbReference type="GO" id="GO:0006260">
    <property type="term" value="P:DNA replication"/>
    <property type="evidence" value="ECO:0007669"/>
    <property type="project" value="InterPro"/>
</dbReference>